<dbReference type="Proteomes" id="UP000198619">
    <property type="component" value="Unassembled WGS sequence"/>
</dbReference>
<dbReference type="GO" id="GO:0006508">
    <property type="term" value="P:proteolysis"/>
    <property type="evidence" value="ECO:0007669"/>
    <property type="project" value="UniProtKB-KW"/>
</dbReference>
<dbReference type="InterPro" id="IPR008269">
    <property type="entry name" value="Lon_proteolytic"/>
</dbReference>
<reference evidence="4 5" key="1">
    <citation type="submission" date="2016-10" db="EMBL/GenBank/DDBJ databases">
        <authorList>
            <person name="de Groot N.N."/>
        </authorList>
    </citation>
    <scope>NUCLEOTIDE SEQUENCE [LARGE SCALE GENOMIC DNA]</scope>
    <source>
        <strain evidence="4 5">DSM 12271</strain>
    </source>
</reference>
<evidence type="ECO:0000313" key="5">
    <source>
        <dbReference type="Proteomes" id="UP000198619"/>
    </source>
</evidence>
<evidence type="ECO:0000256" key="2">
    <source>
        <dbReference type="PROSITE-ProRule" id="PRU01122"/>
    </source>
</evidence>
<feature type="active site" evidence="2">
    <location>
        <position position="645"/>
    </location>
</feature>
<sequence length="777" mass="88868">MASLRKDIDMMRILKPTEVIYDFSLDDIDTNQKGGNVCEYDNIYTKIKDVLSINRDNFNIYLTDDYSKDKVEYLRKYIEDIYKEKAAPKDICYVVYDDRTPKVLIVGNGIGSKLKSSLEKIQNNINEAVYKFYNSTVFEDKEDILDELHKRRAVLIEGLMEKAKEEGFDIKATTHGFAFLPLKVEGESMSTKEYDDLDLLIKEDILEKVSKLKLMAEEVLDELKGMEVKSIEEIKKILIDFLTGIIEEQKGIFYEKLQGENEAIEYLDTVCKHMLKDLVDDFTGVYEDDEEKININILKYNINVLVDNKGMEHPSVFYEENPTVFNLIGEIEYENHNGTYITDVTMIKAGTLLKCNEGVIIIRLGDLLNNGGAYYYLRKALLTGKLNFNYHKSYLEILSLNGLNTSDIDIDVKVIVIGDMESYDILYNYDEDFKRVFKIRVESDPLIDISDSGKEKFINRIKFIIDKNKLFSVSSSGVKEVAKYLSRKAENNKKIIIDELEITRILNLANVRALKDNKSLIEGKHIVDVAYEKDLLEKDFTRMYEDGHILINVKDRIVGSINALSVIGTEYYSFGRPMRVTCVCYKGNGSIIDVHRESKLSGSIHEKSINILRAYLNQITDPYKKLPIDFHLSFEQVYGKIDGDSASVAETVCMLSALSKIPIRQNIAVTGSINQFGNVQPIGGVNEKIEGFFSVCKMLDTMEGKGVLIPETNVNSLILSEEVEKAIEEGKFKIYTMTSIRDAVEVLMSDEEENVGYIFNEINKEIQKYYGKDEEES</sequence>
<organism evidence="4 5">
    <name type="scientific">Clostridium frigidicarnis</name>
    <dbReference type="NCBI Taxonomy" id="84698"/>
    <lineage>
        <taxon>Bacteria</taxon>
        <taxon>Bacillati</taxon>
        <taxon>Bacillota</taxon>
        <taxon>Clostridia</taxon>
        <taxon>Eubacteriales</taxon>
        <taxon>Clostridiaceae</taxon>
        <taxon>Clostridium</taxon>
    </lineage>
</organism>
<proteinExistence type="inferred from homology"/>
<dbReference type="GO" id="GO:0030163">
    <property type="term" value="P:protein catabolic process"/>
    <property type="evidence" value="ECO:0007669"/>
    <property type="project" value="InterPro"/>
</dbReference>
<comment type="catalytic activity">
    <reaction evidence="2">
        <text>Hydrolysis of proteins in presence of ATP.</text>
        <dbReference type="EC" id="3.4.21.53"/>
    </reaction>
</comment>
<dbReference type="InterPro" id="IPR020568">
    <property type="entry name" value="Ribosomal_Su5_D2-typ_SF"/>
</dbReference>
<dbReference type="Pfam" id="PF13654">
    <property type="entry name" value="AAA_32"/>
    <property type="match status" value="1"/>
</dbReference>
<keyword evidence="5" id="KW-1185">Reference proteome</keyword>
<name>A0A1I0VFY5_9CLOT</name>
<keyword evidence="2" id="KW-0378">Hydrolase</keyword>
<dbReference type="InterPro" id="IPR041699">
    <property type="entry name" value="AAA_32"/>
</dbReference>
<dbReference type="PRINTS" id="PR00830">
    <property type="entry name" value="ENDOLAPTASE"/>
</dbReference>
<dbReference type="SUPFAM" id="SSF54211">
    <property type="entry name" value="Ribosomal protein S5 domain 2-like"/>
    <property type="match status" value="1"/>
</dbReference>
<dbReference type="InterPro" id="IPR027065">
    <property type="entry name" value="Lon_Prtase"/>
</dbReference>
<evidence type="ECO:0000256" key="1">
    <source>
        <dbReference type="ARBA" id="ARBA00022670"/>
    </source>
</evidence>
<gene>
    <name evidence="4" type="ORF">SAMN04488528_100245</name>
</gene>
<dbReference type="PROSITE" id="PS51786">
    <property type="entry name" value="LON_PROTEOLYTIC"/>
    <property type="match status" value="1"/>
</dbReference>
<dbReference type="EMBL" id="FOKI01000002">
    <property type="protein sequence ID" value="SFA75202.1"/>
    <property type="molecule type" value="Genomic_DNA"/>
</dbReference>
<keyword evidence="2" id="KW-0720">Serine protease</keyword>
<dbReference type="AlphaFoldDB" id="A0A1I0VFY5"/>
<dbReference type="GO" id="GO:0004176">
    <property type="term" value="F:ATP-dependent peptidase activity"/>
    <property type="evidence" value="ECO:0007669"/>
    <property type="project" value="UniProtKB-UniRule"/>
</dbReference>
<dbReference type="GO" id="GO:0005524">
    <property type="term" value="F:ATP binding"/>
    <property type="evidence" value="ECO:0007669"/>
    <property type="project" value="InterPro"/>
</dbReference>
<keyword evidence="1 2" id="KW-0645">Protease</keyword>
<dbReference type="GO" id="GO:0004252">
    <property type="term" value="F:serine-type endopeptidase activity"/>
    <property type="evidence" value="ECO:0007669"/>
    <property type="project" value="UniProtKB-UniRule"/>
</dbReference>
<evidence type="ECO:0000313" key="4">
    <source>
        <dbReference type="EMBL" id="SFA75202.1"/>
    </source>
</evidence>
<protein>
    <recommendedName>
        <fullName evidence="2">endopeptidase La</fullName>
        <ecNumber evidence="2">3.4.21.53</ecNumber>
    </recommendedName>
</protein>
<dbReference type="Gene3D" id="1.10.8.60">
    <property type="match status" value="1"/>
</dbReference>
<dbReference type="STRING" id="84698.SAMN04488528_100245"/>
<dbReference type="Pfam" id="PF05362">
    <property type="entry name" value="Lon_C"/>
    <property type="match status" value="1"/>
</dbReference>
<dbReference type="Gene3D" id="3.40.50.300">
    <property type="entry name" value="P-loop containing nucleotide triphosphate hydrolases"/>
    <property type="match status" value="2"/>
</dbReference>
<feature type="active site" evidence="2">
    <location>
        <position position="688"/>
    </location>
</feature>
<evidence type="ECO:0000259" key="3">
    <source>
        <dbReference type="PROSITE" id="PS51786"/>
    </source>
</evidence>
<dbReference type="InterPro" id="IPR014721">
    <property type="entry name" value="Ribsml_uS5_D2-typ_fold_subgr"/>
</dbReference>
<dbReference type="PANTHER" id="PTHR10046">
    <property type="entry name" value="ATP DEPENDENT LON PROTEASE FAMILY MEMBER"/>
    <property type="match status" value="1"/>
</dbReference>
<dbReference type="EC" id="3.4.21.53" evidence="2"/>
<comment type="similarity">
    <text evidence="2">Belongs to the peptidase S16 family.</text>
</comment>
<dbReference type="InterPro" id="IPR027417">
    <property type="entry name" value="P-loop_NTPase"/>
</dbReference>
<dbReference type="Gene3D" id="3.30.230.10">
    <property type="match status" value="1"/>
</dbReference>
<accession>A0A1I0VFY5</accession>
<feature type="domain" description="Lon proteolytic" evidence="3">
    <location>
        <begin position="555"/>
        <end position="750"/>
    </location>
</feature>